<dbReference type="Proteomes" id="UP000183670">
    <property type="component" value="Unassembled WGS sequence"/>
</dbReference>
<dbReference type="RefSeq" id="WP_255299369.1">
    <property type="nucleotide sequence ID" value="NZ_FMYE01000001.1"/>
</dbReference>
<dbReference type="EMBL" id="FMYE01000001">
    <property type="protein sequence ID" value="SDB75316.1"/>
    <property type="molecule type" value="Genomic_DNA"/>
</dbReference>
<accession>A0A1G6G276</accession>
<evidence type="ECO:0000313" key="2">
    <source>
        <dbReference type="Proteomes" id="UP000183670"/>
    </source>
</evidence>
<sequence>MAEPPGEEPLVTGKGERKAWAGRGFLRMDKKKGENRDSLLCV</sequence>
<evidence type="ECO:0000313" key="1">
    <source>
        <dbReference type="EMBL" id="SDB75316.1"/>
    </source>
</evidence>
<name>A0A1G6G276_BACOV</name>
<reference evidence="1 2" key="1">
    <citation type="submission" date="2016-10" db="EMBL/GenBank/DDBJ databases">
        <authorList>
            <person name="de Groot N.N."/>
        </authorList>
    </citation>
    <scope>NUCLEOTIDE SEQUENCE [LARGE SCALE GENOMIC DNA]</scope>
    <source>
        <strain evidence="1 2">NLAE-zl-C500</strain>
    </source>
</reference>
<protein>
    <submittedName>
        <fullName evidence="1">Uncharacterized protein</fullName>
    </submittedName>
</protein>
<dbReference type="AlphaFoldDB" id="A0A1G6G276"/>
<proteinExistence type="predicted"/>
<gene>
    <name evidence="1" type="ORF">SAMN05192581_1001204</name>
</gene>
<organism evidence="1 2">
    <name type="scientific">Bacteroides ovatus</name>
    <dbReference type="NCBI Taxonomy" id="28116"/>
    <lineage>
        <taxon>Bacteria</taxon>
        <taxon>Pseudomonadati</taxon>
        <taxon>Bacteroidota</taxon>
        <taxon>Bacteroidia</taxon>
        <taxon>Bacteroidales</taxon>
        <taxon>Bacteroidaceae</taxon>
        <taxon>Bacteroides</taxon>
    </lineage>
</organism>